<comment type="caution">
    <text evidence="1">The sequence shown here is derived from an EMBL/GenBank/DDBJ whole genome shotgun (WGS) entry which is preliminary data.</text>
</comment>
<evidence type="ECO:0000313" key="1">
    <source>
        <dbReference type="EMBL" id="CAG5855260.1"/>
    </source>
</evidence>
<evidence type="ECO:0000313" key="2">
    <source>
        <dbReference type="Proteomes" id="UP000677803"/>
    </source>
</evidence>
<dbReference type="EMBL" id="CAJRST010000001">
    <property type="protein sequence ID" value="CAG5855260.1"/>
    <property type="molecule type" value="Genomic_DNA"/>
</dbReference>
<proteinExistence type="predicted"/>
<dbReference type="OrthoDB" id="9593331at2759"/>
<organism evidence="1 2">
    <name type="scientific">Menidia menidia</name>
    <name type="common">Atlantic silverside</name>
    <dbReference type="NCBI Taxonomy" id="238744"/>
    <lineage>
        <taxon>Eukaryota</taxon>
        <taxon>Metazoa</taxon>
        <taxon>Chordata</taxon>
        <taxon>Craniata</taxon>
        <taxon>Vertebrata</taxon>
        <taxon>Euteleostomi</taxon>
        <taxon>Actinopterygii</taxon>
        <taxon>Neopterygii</taxon>
        <taxon>Teleostei</taxon>
        <taxon>Neoteleostei</taxon>
        <taxon>Acanthomorphata</taxon>
        <taxon>Ovalentaria</taxon>
        <taxon>Atherinomorphae</taxon>
        <taxon>Atheriniformes</taxon>
        <taxon>Atherinopsidae</taxon>
        <taxon>Menidiinae</taxon>
        <taxon>Menidia</taxon>
    </lineage>
</organism>
<keyword evidence="2" id="KW-1185">Reference proteome</keyword>
<gene>
    <name evidence="1" type="ORF">MMEN_LOCUS519</name>
</gene>
<name>A0A8S4AAE0_9TELE</name>
<dbReference type="AlphaFoldDB" id="A0A8S4AAE0"/>
<protein>
    <submittedName>
        <fullName evidence="1">(Atlantic silverside) hypothetical protein</fullName>
    </submittedName>
</protein>
<dbReference type="Proteomes" id="UP000677803">
    <property type="component" value="Unassembled WGS sequence"/>
</dbReference>
<accession>A0A8S4AAE0</accession>
<sequence length="324" mass="35157">MSVPGIFLKADLFGNGERKDDQHGSNNDGKLSVCVPKTTSGTIWIMVDCSDHCDREQREMMHHSCGYSSCHVESCREIQQTCSQCCIHNNEDGPYGRHAPATTFGLLRVPDRVHTGALQEPRSFSRVITDTAPVLNIGVNRHEKRPATSCSLILMMRLAIVWTSSSLRAEVKRAAFRTHGAQIRRVENGRGDPSTVHRGVGVNGPDEDLELRLHPLCLFCVVAHDGEASHALTCRHQKGESHVLSKRLGQQDVVALFNEVANGPGVTVNVSAGKALTTQQRGSSKCSHARFPLTFTTSEISFHCSGLGSTPASVTPRMGSGGPI</sequence>
<reference evidence="1" key="1">
    <citation type="submission" date="2021-05" db="EMBL/GenBank/DDBJ databases">
        <authorList>
            <person name="Tigano A."/>
        </authorList>
    </citation>
    <scope>NUCLEOTIDE SEQUENCE</scope>
</reference>